<feature type="domain" description="AB hydrolase-1" evidence="1">
    <location>
        <begin position="42"/>
        <end position="272"/>
    </location>
</feature>
<protein>
    <submittedName>
        <fullName evidence="2">Alpha/beta hydrolase</fullName>
    </submittedName>
</protein>
<dbReference type="EMBL" id="AP022871">
    <property type="protein sequence ID" value="BCB89885.1"/>
    <property type="molecule type" value="Genomic_DNA"/>
</dbReference>
<dbReference type="InterPro" id="IPR050471">
    <property type="entry name" value="AB_hydrolase"/>
</dbReference>
<organism evidence="2 3">
    <name type="scientific">Phytohabitans suffuscus</name>
    <dbReference type="NCBI Taxonomy" id="624315"/>
    <lineage>
        <taxon>Bacteria</taxon>
        <taxon>Bacillati</taxon>
        <taxon>Actinomycetota</taxon>
        <taxon>Actinomycetes</taxon>
        <taxon>Micromonosporales</taxon>
        <taxon>Micromonosporaceae</taxon>
    </lineage>
</organism>
<evidence type="ECO:0000313" key="2">
    <source>
        <dbReference type="EMBL" id="BCB89885.1"/>
    </source>
</evidence>
<gene>
    <name evidence="2" type="ORF">Psuf_071980</name>
</gene>
<keyword evidence="2" id="KW-0378">Hydrolase</keyword>
<proteinExistence type="predicted"/>
<sequence>MILPTATGGTAAAWLDAPARTVLVEGCEIRYRRIGPAAGEPILLIHGGAAHAGWWLHVAPALARRHEVVVVELSGHGDSGHRDVYRPELWAREAVAVLEAAGGRAATVAGHSMGGLVGFYVAARAPELTRRLLLVDSVIRRGAPPPPPRAEVRYYASLEEGLANFRLRPRATLADAGTLAAVARAGLRQTPAGWRWKFDPRTFRRFTREGIEDAARRVKAPIGLLYGDRSELAGPAGADHLAGVVGRPVARVEIPGAHHHVPLDAPAATARAIEHLVTTLDGDEENP</sequence>
<keyword evidence="3" id="KW-1185">Reference proteome</keyword>
<dbReference type="Gene3D" id="3.40.50.1820">
    <property type="entry name" value="alpha/beta hydrolase"/>
    <property type="match status" value="1"/>
</dbReference>
<name>A0A6F8YUM9_9ACTN</name>
<dbReference type="PANTHER" id="PTHR43433">
    <property type="entry name" value="HYDROLASE, ALPHA/BETA FOLD FAMILY PROTEIN"/>
    <property type="match status" value="1"/>
</dbReference>
<dbReference type="InterPro" id="IPR029058">
    <property type="entry name" value="AB_hydrolase_fold"/>
</dbReference>
<accession>A0A6F8YUM9</accession>
<dbReference type="InterPro" id="IPR000073">
    <property type="entry name" value="AB_hydrolase_1"/>
</dbReference>
<dbReference type="KEGG" id="psuu:Psuf_071980"/>
<dbReference type="SUPFAM" id="SSF53474">
    <property type="entry name" value="alpha/beta-Hydrolases"/>
    <property type="match status" value="1"/>
</dbReference>
<dbReference type="RefSeq" id="WP_173161939.1">
    <property type="nucleotide sequence ID" value="NZ_AP022871.1"/>
</dbReference>
<evidence type="ECO:0000259" key="1">
    <source>
        <dbReference type="Pfam" id="PF12697"/>
    </source>
</evidence>
<dbReference type="Proteomes" id="UP000503011">
    <property type="component" value="Chromosome"/>
</dbReference>
<dbReference type="PANTHER" id="PTHR43433:SF1">
    <property type="entry name" value="BLL5160 PROTEIN"/>
    <property type="match status" value="1"/>
</dbReference>
<dbReference type="Pfam" id="PF12697">
    <property type="entry name" value="Abhydrolase_6"/>
    <property type="match status" value="1"/>
</dbReference>
<reference evidence="2 3" key="1">
    <citation type="submission" date="2020-03" db="EMBL/GenBank/DDBJ databases">
        <title>Whole genome shotgun sequence of Phytohabitans suffuscus NBRC 105367.</title>
        <authorList>
            <person name="Komaki H."/>
            <person name="Tamura T."/>
        </authorList>
    </citation>
    <scope>NUCLEOTIDE SEQUENCE [LARGE SCALE GENOMIC DNA]</scope>
    <source>
        <strain evidence="2 3">NBRC 105367</strain>
    </source>
</reference>
<evidence type="ECO:0000313" key="3">
    <source>
        <dbReference type="Proteomes" id="UP000503011"/>
    </source>
</evidence>
<reference evidence="2 3" key="2">
    <citation type="submission" date="2020-03" db="EMBL/GenBank/DDBJ databases">
        <authorList>
            <person name="Ichikawa N."/>
            <person name="Kimura A."/>
            <person name="Kitahashi Y."/>
            <person name="Uohara A."/>
        </authorList>
    </citation>
    <scope>NUCLEOTIDE SEQUENCE [LARGE SCALE GENOMIC DNA]</scope>
    <source>
        <strain evidence="2 3">NBRC 105367</strain>
    </source>
</reference>
<dbReference type="AlphaFoldDB" id="A0A6F8YUM9"/>
<dbReference type="GO" id="GO:0016787">
    <property type="term" value="F:hydrolase activity"/>
    <property type="evidence" value="ECO:0007669"/>
    <property type="project" value="UniProtKB-KW"/>
</dbReference>